<dbReference type="Pfam" id="PF00332">
    <property type="entry name" value="Glyco_hydro_17"/>
    <property type="match status" value="1"/>
</dbReference>
<keyword evidence="13" id="KW-0449">Lipoprotein</keyword>
<keyword evidence="9" id="KW-0611">Plant defense</keyword>
<evidence type="ECO:0000313" key="19">
    <source>
        <dbReference type="Proteomes" id="UP000235145"/>
    </source>
</evidence>
<evidence type="ECO:0000256" key="13">
    <source>
        <dbReference type="ARBA" id="ARBA00023288"/>
    </source>
</evidence>
<dbReference type="EC" id="3.2.1.39" evidence="4"/>
<comment type="catalytic activity">
    <reaction evidence="1">
        <text>Hydrolysis of (1-&gt;3)-beta-D-glucosidic linkages in (1-&gt;3)-beta-D-glucans.</text>
        <dbReference type="EC" id="3.2.1.39"/>
    </reaction>
</comment>
<dbReference type="SUPFAM" id="SSF81383">
    <property type="entry name" value="F-box domain"/>
    <property type="match status" value="1"/>
</dbReference>
<keyword evidence="19" id="KW-1185">Reference proteome</keyword>
<dbReference type="FunFam" id="3.80.10.10:FF:000473">
    <property type="entry name" value="EIN3-binding F-box protein 1"/>
    <property type="match status" value="1"/>
</dbReference>
<proteinExistence type="inferred from homology"/>
<dbReference type="InterPro" id="IPR017853">
    <property type="entry name" value="GH"/>
</dbReference>
<comment type="subcellular location">
    <subcellularLocation>
        <location evidence="2">Cell membrane</location>
        <topology evidence="2">Lipid-anchor</topology>
        <topology evidence="2">GPI-anchor</topology>
    </subcellularLocation>
</comment>
<evidence type="ECO:0000256" key="9">
    <source>
        <dbReference type="ARBA" id="ARBA00022821"/>
    </source>
</evidence>
<keyword evidence="8 16" id="KW-0378">Hydrolase</keyword>
<dbReference type="GO" id="GO:0098552">
    <property type="term" value="C:side of membrane"/>
    <property type="evidence" value="ECO:0007669"/>
    <property type="project" value="UniProtKB-KW"/>
</dbReference>
<evidence type="ECO:0000256" key="14">
    <source>
        <dbReference type="ARBA" id="ARBA00023295"/>
    </source>
</evidence>
<evidence type="ECO:0000259" key="17">
    <source>
        <dbReference type="SMART" id="SM00768"/>
    </source>
</evidence>
<keyword evidence="12" id="KW-0325">Glycoprotein</keyword>
<dbReference type="AlphaFoldDB" id="A0A9R1UZX0"/>
<keyword evidence="5" id="KW-1003">Cell membrane</keyword>
<dbReference type="InterPro" id="IPR044965">
    <property type="entry name" value="Glyco_hydro_17_plant"/>
</dbReference>
<dbReference type="FunFam" id="1.20.58.1040:FF:000002">
    <property type="entry name" value="Glucan endo-1,3-beta-glucosidase 8"/>
    <property type="match status" value="1"/>
</dbReference>
<evidence type="ECO:0000256" key="8">
    <source>
        <dbReference type="ARBA" id="ARBA00022801"/>
    </source>
</evidence>
<dbReference type="FunFam" id="3.20.20.80:FF:000008">
    <property type="entry name" value="Glucan endo-1,3-beta-glucosidase 5"/>
    <property type="match status" value="1"/>
</dbReference>
<dbReference type="InterPro" id="IPR012946">
    <property type="entry name" value="X8"/>
</dbReference>
<comment type="caution">
    <text evidence="18">The sequence shown here is derived from an EMBL/GenBank/DDBJ whole genome shotgun (WGS) entry which is preliminary data.</text>
</comment>
<evidence type="ECO:0000313" key="18">
    <source>
        <dbReference type="EMBL" id="KAJ0195843.1"/>
    </source>
</evidence>
<dbReference type="SMART" id="SM00768">
    <property type="entry name" value="X8"/>
    <property type="match status" value="1"/>
</dbReference>
<dbReference type="GO" id="GO:0042973">
    <property type="term" value="F:glucan endo-1,3-beta-D-glucosidase activity"/>
    <property type="evidence" value="ECO:0007669"/>
    <property type="project" value="UniProtKB-EC"/>
</dbReference>
<organism evidence="18 19">
    <name type="scientific">Lactuca sativa</name>
    <name type="common">Garden lettuce</name>
    <dbReference type="NCBI Taxonomy" id="4236"/>
    <lineage>
        <taxon>Eukaryota</taxon>
        <taxon>Viridiplantae</taxon>
        <taxon>Streptophyta</taxon>
        <taxon>Embryophyta</taxon>
        <taxon>Tracheophyta</taxon>
        <taxon>Spermatophyta</taxon>
        <taxon>Magnoliopsida</taxon>
        <taxon>eudicotyledons</taxon>
        <taxon>Gunneridae</taxon>
        <taxon>Pentapetalae</taxon>
        <taxon>asterids</taxon>
        <taxon>campanulids</taxon>
        <taxon>Asterales</taxon>
        <taxon>Asteraceae</taxon>
        <taxon>Cichorioideae</taxon>
        <taxon>Cichorieae</taxon>
        <taxon>Lactucinae</taxon>
        <taxon>Lactuca</taxon>
    </lineage>
</organism>
<dbReference type="SUPFAM" id="SSF51445">
    <property type="entry name" value="(Trans)glycosidases"/>
    <property type="match status" value="1"/>
</dbReference>
<evidence type="ECO:0000256" key="12">
    <source>
        <dbReference type="ARBA" id="ARBA00023180"/>
    </source>
</evidence>
<dbReference type="PROSITE" id="PS00587">
    <property type="entry name" value="GLYCOSYL_HYDROL_F17"/>
    <property type="match status" value="1"/>
</dbReference>
<dbReference type="InterPro" id="IPR036047">
    <property type="entry name" value="F-box-like_dom_sf"/>
</dbReference>
<evidence type="ECO:0000256" key="10">
    <source>
        <dbReference type="ARBA" id="ARBA00023136"/>
    </source>
</evidence>
<sequence>MPTLFNYCGDDKHHTGGSLCSMNSNRLFSILDVYNHPCKRSRINDSYSLFSNNKNNPSIEILPDECLYEIFRRLSGGKGRSVAACVSLRWLTLISNLKTSEIIDKVKVKVNNEFSFDDEQENDGYLTRSLEGKKATDTRLAAIAVGTSARGGLGKLSVRGSDKVTSVGFSAIARGCPNLRVLSLWNVPMIGDESLIEISKCHFLESLDLCHCPLISNTGIISIANNCPNLSSLTIESCKNIGNKSLQAVARCCPNLQSVTIKDCPNVGDQGVATLFSSSLVLTKVKFQSLDISDLSLAVIGRYGKSITNLALTNLRNVSQKGFWAMGNAGNLESLMSLTVISCCGITDLSLEVIGKGCHALKHLVLKKCWFLSDKGLISFARAARFLESLQLEECNRVTQQGILGTLSNQNSKMKSFSVVKCMGVIDLDEKAIDFFEKNQSLHSLTIKNCIGFGNKNLELIGKLSPNLHNLDLTGLSGITDSGLFELLKTHTAGLKKINLTDCINLTDKVVVDLVKIHGGTLEVLNLGGCRKITDESMAAIGRNCGLLKDLDVSKSGITDSGVSWLCCEGNMRLRVLSLSGCMVSNESMLSFEKMGETLVGLNLQRCNLISRSAIESLVINLWRLKKETRLGVNWGTRASHPLSPNIVVKLMKDNGFDKVKLFEAEPGVLDALRNSGLQVMLGIPNDFLAPLASGVRVAEDWVAKNVSAYVSRGVDIRYVAVGNEPFLKTYKNMFTNATLPALQNIQAALIKAGLGRQVKITVPLNADVYESSSGVPSEGNFRSDIHSLMISIIQFLSDNAAPLTINIYPFLSLYADPHFPIDFAFFAGTNAPVVDGTISYTNVFDANYDTLVWALEKNGFPGMPVIVGEIGWPTDGDQNANLGYARKFNQGLISRIIQGQGTPKRKTPPDVYIFGLIDEDRKSIDPGNFERHWGVFNYDGTIKYKLDLGSNNRTLVSAKGVRYLSRQWCVMAEGASESDPNLADSVKYACTYADCTSLGYGSSCNGLDARGNASYAFNQYFQTFNQQKGTCNFHNLSVVTKIQPTTGMSDCKYEIMIDIGKHEKPRKPVTSVAALGWRLQDLSYSGVVAFH</sequence>
<keyword evidence="14 16" id="KW-0326">Glycosidase</keyword>
<gene>
    <name evidence="18" type="ORF">LSAT_V11C700359970</name>
</gene>
<evidence type="ECO:0000256" key="16">
    <source>
        <dbReference type="RuleBase" id="RU004336"/>
    </source>
</evidence>
<dbReference type="Gene3D" id="1.20.58.1040">
    <property type="match status" value="1"/>
</dbReference>
<name>A0A9R1UZX0_LACSA</name>
<keyword evidence="7" id="KW-0732">Signal</keyword>
<keyword evidence="10" id="KW-0472">Membrane</keyword>
<dbReference type="GO" id="GO:0005975">
    <property type="term" value="P:carbohydrate metabolic process"/>
    <property type="evidence" value="ECO:0007669"/>
    <property type="project" value="InterPro"/>
</dbReference>
<dbReference type="InterPro" id="IPR000490">
    <property type="entry name" value="Glyco_hydro_17"/>
</dbReference>
<dbReference type="GO" id="GO:0006952">
    <property type="term" value="P:defense response"/>
    <property type="evidence" value="ECO:0007669"/>
    <property type="project" value="UniProtKB-KW"/>
</dbReference>
<evidence type="ECO:0000256" key="5">
    <source>
        <dbReference type="ARBA" id="ARBA00022475"/>
    </source>
</evidence>
<dbReference type="PANTHER" id="PTHR32227">
    <property type="entry name" value="GLUCAN ENDO-1,3-BETA-GLUCOSIDASE BG1-RELATED-RELATED"/>
    <property type="match status" value="1"/>
</dbReference>
<keyword evidence="11" id="KW-1015">Disulfide bond</keyword>
<dbReference type="Pfam" id="PF25372">
    <property type="entry name" value="DUF7885"/>
    <property type="match status" value="3"/>
</dbReference>
<feature type="domain" description="X8" evidence="17">
    <location>
        <begin position="968"/>
        <end position="1054"/>
    </location>
</feature>
<dbReference type="Proteomes" id="UP000235145">
    <property type="component" value="Unassembled WGS sequence"/>
</dbReference>
<evidence type="ECO:0000256" key="3">
    <source>
        <dbReference type="ARBA" id="ARBA00008773"/>
    </source>
</evidence>
<dbReference type="SMART" id="SM00367">
    <property type="entry name" value="LRR_CC"/>
    <property type="match status" value="13"/>
</dbReference>
<dbReference type="EMBL" id="NBSK02000007">
    <property type="protein sequence ID" value="KAJ0195843.1"/>
    <property type="molecule type" value="Genomic_DNA"/>
</dbReference>
<evidence type="ECO:0000256" key="4">
    <source>
        <dbReference type="ARBA" id="ARBA00012780"/>
    </source>
</evidence>
<dbReference type="SUPFAM" id="SSF52047">
    <property type="entry name" value="RNI-like"/>
    <property type="match status" value="2"/>
</dbReference>
<evidence type="ECO:0000256" key="1">
    <source>
        <dbReference type="ARBA" id="ARBA00000382"/>
    </source>
</evidence>
<reference evidence="18 19" key="1">
    <citation type="journal article" date="2017" name="Nat. Commun.">
        <title>Genome assembly with in vitro proximity ligation data and whole-genome triplication in lettuce.</title>
        <authorList>
            <person name="Reyes-Chin-Wo S."/>
            <person name="Wang Z."/>
            <person name="Yang X."/>
            <person name="Kozik A."/>
            <person name="Arikit S."/>
            <person name="Song C."/>
            <person name="Xia L."/>
            <person name="Froenicke L."/>
            <person name="Lavelle D.O."/>
            <person name="Truco M.J."/>
            <person name="Xia R."/>
            <person name="Zhu S."/>
            <person name="Xu C."/>
            <person name="Xu H."/>
            <person name="Xu X."/>
            <person name="Cox K."/>
            <person name="Korf I."/>
            <person name="Meyers B.C."/>
            <person name="Michelmore R.W."/>
        </authorList>
    </citation>
    <scope>NUCLEOTIDE SEQUENCE [LARGE SCALE GENOMIC DNA]</scope>
    <source>
        <strain evidence="19">cv. Salinas</strain>
        <tissue evidence="18">Seedlings</tissue>
    </source>
</reference>
<dbReference type="FunFam" id="3.80.10.10:FF:000451">
    <property type="entry name" value="EIN3-binding F-box protein 1"/>
    <property type="match status" value="1"/>
</dbReference>
<dbReference type="Gene3D" id="3.20.20.80">
    <property type="entry name" value="Glycosidases"/>
    <property type="match status" value="1"/>
</dbReference>
<evidence type="ECO:0000256" key="11">
    <source>
        <dbReference type="ARBA" id="ARBA00023157"/>
    </source>
</evidence>
<accession>A0A9R1UZX0</accession>
<protein>
    <recommendedName>
        <fullName evidence="4">glucan endo-1,3-beta-D-glucosidase</fullName>
        <ecNumber evidence="4">3.2.1.39</ecNumber>
    </recommendedName>
</protein>
<comment type="similarity">
    <text evidence="3 15">Belongs to the glycosyl hydrolase 17 family.</text>
</comment>
<dbReference type="InterPro" id="IPR006553">
    <property type="entry name" value="Leu-rich_rpt_Cys-con_subtyp"/>
</dbReference>
<dbReference type="Gene3D" id="3.80.10.10">
    <property type="entry name" value="Ribonuclease Inhibitor"/>
    <property type="match status" value="4"/>
</dbReference>
<dbReference type="InterPro" id="IPR032675">
    <property type="entry name" value="LRR_dom_sf"/>
</dbReference>
<evidence type="ECO:0000256" key="2">
    <source>
        <dbReference type="ARBA" id="ARBA00004609"/>
    </source>
</evidence>
<evidence type="ECO:0000256" key="15">
    <source>
        <dbReference type="RuleBase" id="RU004335"/>
    </source>
</evidence>
<evidence type="ECO:0000256" key="6">
    <source>
        <dbReference type="ARBA" id="ARBA00022622"/>
    </source>
</evidence>
<evidence type="ECO:0000256" key="7">
    <source>
        <dbReference type="ARBA" id="ARBA00022729"/>
    </source>
</evidence>
<dbReference type="InterPro" id="IPR057207">
    <property type="entry name" value="FBXL15_LRR"/>
</dbReference>
<keyword evidence="6" id="KW-0336">GPI-anchor</keyword>
<dbReference type="GO" id="GO:0005886">
    <property type="term" value="C:plasma membrane"/>
    <property type="evidence" value="ECO:0000318"/>
    <property type="project" value="GO_Central"/>
</dbReference>
<dbReference type="Pfam" id="PF07983">
    <property type="entry name" value="X8"/>
    <property type="match status" value="1"/>
</dbReference>